<sequence length="108" mass="10690">MQIASVSILLAVFGAAAVTTALPVEGTQASAARHGPSAHGGEGALMVRSASLPLMEGLLLPMAMSWFVAATASLSIDGDIAGAHGNIVVRSGDRIASVEDDVAGAGSY</sequence>
<accession>A0AAV9G568</accession>
<evidence type="ECO:0000313" key="3">
    <source>
        <dbReference type="Proteomes" id="UP001321760"/>
    </source>
</evidence>
<keyword evidence="3" id="KW-1185">Reference proteome</keyword>
<gene>
    <name evidence="2" type="ORF">QBC34DRAFT_386506</name>
</gene>
<dbReference type="EMBL" id="MU865997">
    <property type="protein sequence ID" value="KAK4443234.1"/>
    <property type="molecule type" value="Genomic_DNA"/>
</dbReference>
<protein>
    <submittedName>
        <fullName evidence="2">Uncharacterized protein</fullName>
    </submittedName>
</protein>
<evidence type="ECO:0000313" key="2">
    <source>
        <dbReference type="EMBL" id="KAK4443234.1"/>
    </source>
</evidence>
<evidence type="ECO:0000256" key="1">
    <source>
        <dbReference type="SAM" id="SignalP"/>
    </source>
</evidence>
<feature type="signal peptide" evidence="1">
    <location>
        <begin position="1"/>
        <end position="21"/>
    </location>
</feature>
<dbReference type="Proteomes" id="UP001321760">
    <property type="component" value="Unassembled WGS sequence"/>
</dbReference>
<reference evidence="2" key="1">
    <citation type="journal article" date="2023" name="Mol. Phylogenet. Evol.">
        <title>Genome-scale phylogeny and comparative genomics of the fungal order Sordariales.</title>
        <authorList>
            <person name="Hensen N."/>
            <person name="Bonometti L."/>
            <person name="Westerberg I."/>
            <person name="Brannstrom I.O."/>
            <person name="Guillou S."/>
            <person name="Cros-Aarteil S."/>
            <person name="Calhoun S."/>
            <person name="Haridas S."/>
            <person name="Kuo A."/>
            <person name="Mondo S."/>
            <person name="Pangilinan J."/>
            <person name="Riley R."/>
            <person name="LaButti K."/>
            <person name="Andreopoulos B."/>
            <person name="Lipzen A."/>
            <person name="Chen C."/>
            <person name="Yan M."/>
            <person name="Daum C."/>
            <person name="Ng V."/>
            <person name="Clum A."/>
            <person name="Steindorff A."/>
            <person name="Ohm R.A."/>
            <person name="Martin F."/>
            <person name="Silar P."/>
            <person name="Natvig D.O."/>
            <person name="Lalanne C."/>
            <person name="Gautier V."/>
            <person name="Ament-Velasquez S.L."/>
            <person name="Kruys A."/>
            <person name="Hutchinson M.I."/>
            <person name="Powell A.J."/>
            <person name="Barry K."/>
            <person name="Miller A.N."/>
            <person name="Grigoriev I.V."/>
            <person name="Debuchy R."/>
            <person name="Gladieux P."/>
            <person name="Hiltunen Thoren M."/>
            <person name="Johannesson H."/>
        </authorList>
    </citation>
    <scope>NUCLEOTIDE SEQUENCE</scope>
    <source>
        <strain evidence="2">PSN243</strain>
    </source>
</reference>
<keyword evidence="1" id="KW-0732">Signal</keyword>
<reference evidence="2" key="2">
    <citation type="submission" date="2023-05" db="EMBL/GenBank/DDBJ databases">
        <authorList>
            <consortium name="Lawrence Berkeley National Laboratory"/>
            <person name="Steindorff A."/>
            <person name="Hensen N."/>
            <person name="Bonometti L."/>
            <person name="Westerberg I."/>
            <person name="Brannstrom I.O."/>
            <person name="Guillou S."/>
            <person name="Cros-Aarteil S."/>
            <person name="Calhoun S."/>
            <person name="Haridas S."/>
            <person name="Kuo A."/>
            <person name="Mondo S."/>
            <person name="Pangilinan J."/>
            <person name="Riley R."/>
            <person name="Labutti K."/>
            <person name="Andreopoulos B."/>
            <person name="Lipzen A."/>
            <person name="Chen C."/>
            <person name="Yanf M."/>
            <person name="Daum C."/>
            <person name="Ng V."/>
            <person name="Clum A."/>
            <person name="Ohm R."/>
            <person name="Martin F."/>
            <person name="Silar P."/>
            <person name="Natvig D."/>
            <person name="Lalanne C."/>
            <person name="Gautier V."/>
            <person name="Ament-Velasquez S.L."/>
            <person name="Kruys A."/>
            <person name="Hutchinson M.I."/>
            <person name="Powell A.J."/>
            <person name="Barry K."/>
            <person name="Miller A.N."/>
            <person name="Grigoriev I.V."/>
            <person name="Debuchy R."/>
            <person name="Gladieux P."/>
            <person name="Thoren M.H."/>
            <person name="Johannesson H."/>
        </authorList>
    </citation>
    <scope>NUCLEOTIDE SEQUENCE</scope>
    <source>
        <strain evidence="2">PSN243</strain>
    </source>
</reference>
<comment type="caution">
    <text evidence="2">The sequence shown here is derived from an EMBL/GenBank/DDBJ whole genome shotgun (WGS) entry which is preliminary data.</text>
</comment>
<proteinExistence type="predicted"/>
<organism evidence="2 3">
    <name type="scientific">Podospora aff. communis PSN243</name>
    <dbReference type="NCBI Taxonomy" id="3040156"/>
    <lineage>
        <taxon>Eukaryota</taxon>
        <taxon>Fungi</taxon>
        <taxon>Dikarya</taxon>
        <taxon>Ascomycota</taxon>
        <taxon>Pezizomycotina</taxon>
        <taxon>Sordariomycetes</taxon>
        <taxon>Sordariomycetidae</taxon>
        <taxon>Sordariales</taxon>
        <taxon>Podosporaceae</taxon>
        <taxon>Podospora</taxon>
    </lineage>
</organism>
<dbReference type="AlphaFoldDB" id="A0AAV9G568"/>
<feature type="chain" id="PRO_5043395664" evidence="1">
    <location>
        <begin position="22"/>
        <end position="108"/>
    </location>
</feature>
<name>A0AAV9G568_9PEZI</name>